<dbReference type="OrthoDB" id="9813719at2"/>
<reference evidence="2" key="1">
    <citation type="submission" date="2018-07" db="EMBL/GenBank/DDBJ databases">
        <authorList>
            <person name="Liu B.-T."/>
            <person name="Du Z."/>
        </authorList>
    </citation>
    <scope>NUCLEOTIDE SEQUENCE [LARGE SCALE GENOMIC DNA]</scope>
    <source>
        <strain evidence="2">XYN52</strain>
    </source>
</reference>
<protein>
    <submittedName>
        <fullName evidence="1">Uncharacterized protein</fullName>
    </submittedName>
</protein>
<sequence length="184" mass="19572">MTGKPWKSQSGGPQLEAYVGAFGIKTGQFATTENLIAAAAQLFDVPVQATCSEMADALTALGRKGRSERAHRNAATVTSQATASQPADITIRAIAKMMQGSSSQMVDGRPFGIDGEIDIDPAKLLRKVVSAVIASGHQDILWEFPDVLAFFNARIPTQEEVSDLHNVDPMMLAKVRNKSEGGAS</sequence>
<accession>A0A369W309</accession>
<comment type="caution">
    <text evidence="1">The sequence shown here is derived from an EMBL/GenBank/DDBJ whole genome shotgun (WGS) entry which is preliminary data.</text>
</comment>
<name>A0A369W309_9HYPH</name>
<organism evidence="1 2">
    <name type="scientific">Pelagibacterium lacus</name>
    <dbReference type="NCBI Taxonomy" id="2282655"/>
    <lineage>
        <taxon>Bacteria</taxon>
        <taxon>Pseudomonadati</taxon>
        <taxon>Pseudomonadota</taxon>
        <taxon>Alphaproteobacteria</taxon>
        <taxon>Hyphomicrobiales</taxon>
        <taxon>Devosiaceae</taxon>
        <taxon>Pelagibacterium</taxon>
    </lineage>
</organism>
<gene>
    <name evidence="1" type="ORF">DVH29_11590</name>
</gene>
<dbReference type="Proteomes" id="UP000253759">
    <property type="component" value="Unassembled WGS sequence"/>
</dbReference>
<proteinExistence type="predicted"/>
<evidence type="ECO:0000313" key="1">
    <source>
        <dbReference type="EMBL" id="RDE08367.1"/>
    </source>
</evidence>
<dbReference type="RefSeq" id="WP_114646344.1">
    <property type="nucleotide sequence ID" value="NZ_QQNH01000017.1"/>
</dbReference>
<evidence type="ECO:0000313" key="2">
    <source>
        <dbReference type="Proteomes" id="UP000253759"/>
    </source>
</evidence>
<keyword evidence="2" id="KW-1185">Reference proteome</keyword>
<dbReference type="EMBL" id="QQNH01000017">
    <property type="protein sequence ID" value="RDE08367.1"/>
    <property type="molecule type" value="Genomic_DNA"/>
</dbReference>
<dbReference type="AlphaFoldDB" id="A0A369W309"/>